<dbReference type="AlphaFoldDB" id="D8QU35"/>
<dbReference type="GO" id="GO:0006364">
    <property type="term" value="P:rRNA processing"/>
    <property type="evidence" value="ECO:0007669"/>
    <property type="project" value="InterPro"/>
</dbReference>
<evidence type="ECO:0000256" key="3">
    <source>
        <dbReference type="ARBA" id="ARBA00022737"/>
    </source>
</evidence>
<dbReference type="SMART" id="SM00320">
    <property type="entry name" value="WD40"/>
    <property type="match status" value="6"/>
</dbReference>
<dbReference type="PROSITE" id="PS00678">
    <property type="entry name" value="WD_REPEATS_1"/>
    <property type="match status" value="2"/>
</dbReference>
<gene>
    <name evidence="5" type="ORF">SELMODRAFT_63950</name>
</gene>
<organism evidence="6">
    <name type="scientific">Selaginella moellendorffii</name>
    <name type="common">Spikemoss</name>
    <dbReference type="NCBI Taxonomy" id="88036"/>
    <lineage>
        <taxon>Eukaryota</taxon>
        <taxon>Viridiplantae</taxon>
        <taxon>Streptophyta</taxon>
        <taxon>Embryophyta</taxon>
        <taxon>Tracheophyta</taxon>
        <taxon>Lycopodiopsida</taxon>
        <taxon>Selaginellales</taxon>
        <taxon>Selaginellaceae</taxon>
        <taxon>Selaginella</taxon>
    </lineage>
</organism>
<dbReference type="Gramene" id="EFJ35796">
    <property type="protein sequence ID" value="EFJ35796"/>
    <property type="gene ID" value="SELMODRAFT_63950"/>
</dbReference>
<feature type="repeat" description="WD" evidence="4">
    <location>
        <begin position="196"/>
        <end position="238"/>
    </location>
</feature>
<dbReference type="Pfam" id="PF00400">
    <property type="entry name" value="WD40"/>
    <property type="match status" value="3"/>
</dbReference>
<dbReference type="GO" id="GO:0005634">
    <property type="term" value="C:nucleus"/>
    <property type="evidence" value="ECO:0000318"/>
    <property type="project" value="GO_Central"/>
</dbReference>
<dbReference type="HOGENOM" id="CLU_023867_0_0_1"/>
<dbReference type="KEGG" id="smo:SELMODRAFT_63950"/>
<dbReference type="PROSITE" id="PS50294">
    <property type="entry name" value="WD_REPEATS_REGION"/>
    <property type="match status" value="1"/>
</dbReference>
<dbReference type="OMA" id="CFVPRGV"/>
<dbReference type="InterPro" id="IPR044285">
    <property type="entry name" value="PWP1"/>
</dbReference>
<dbReference type="PANTHER" id="PTHR14091:SF0">
    <property type="entry name" value="PERIODIC TRYPTOPHAN PROTEIN 1 HOMOLOG"/>
    <property type="match status" value="1"/>
</dbReference>
<evidence type="ECO:0000256" key="1">
    <source>
        <dbReference type="ARBA" id="ARBA00022553"/>
    </source>
</evidence>
<dbReference type="PRINTS" id="PR00320">
    <property type="entry name" value="GPROTEINBRPT"/>
</dbReference>
<dbReference type="STRING" id="88036.D8QU35"/>
<keyword evidence="3" id="KW-0677">Repeat</keyword>
<feature type="non-terminal residue" evidence="5">
    <location>
        <position position="1"/>
    </location>
</feature>
<name>D8QU35_SELML</name>
<dbReference type="eggNOG" id="KOG0270">
    <property type="taxonomic scope" value="Eukaryota"/>
</dbReference>
<sequence length="379" mass="41706">VSDGLAELNMDAYDDENEDIRVFGNGGVSAAYYQHGEKDPYLVDDDDEDEEEIEDKTIKPTDLLIVTAKTEDEVGILEVYIYEENDDNKYVHHEVLLSSIPFSLAWLDCNVNGGDKGNFLAVGTSEPEIEIWDLDLVRNKHGFYRSSFAHAQATEVKPVVLGLAWNYEYRNVLASGSADKAVRVWDVVAQKCEHTLKSHTAEVQSIAWNPKEPTALLSGSYDCSVVLTDMRTPAEAELRWTVSDDVECVAWNPHVSHSFSVGTEEGYVYGFDVRTATKEGPNASIFTLHAHQKATCAVSYNSAAQNLLATASLDKTVKLWDVTNDTPTLVATTSPEVGGIFSASFCKDSPFLMAIGGTTGELHVWNTLTDSNVANRFTS</sequence>
<evidence type="ECO:0000313" key="6">
    <source>
        <dbReference type="Proteomes" id="UP000001514"/>
    </source>
</evidence>
<feature type="repeat" description="WD" evidence="4">
    <location>
        <begin position="288"/>
        <end position="330"/>
    </location>
</feature>
<evidence type="ECO:0000256" key="2">
    <source>
        <dbReference type="ARBA" id="ARBA00022574"/>
    </source>
</evidence>
<feature type="repeat" description="WD" evidence="4">
    <location>
        <begin position="160"/>
        <end position="195"/>
    </location>
</feature>
<dbReference type="InterPro" id="IPR020472">
    <property type="entry name" value="WD40_PAC1"/>
</dbReference>
<dbReference type="InterPro" id="IPR001680">
    <property type="entry name" value="WD40_rpt"/>
</dbReference>
<keyword evidence="1" id="KW-0597">Phosphoprotein</keyword>
<protein>
    <submittedName>
        <fullName evidence="5">Uncharacterized protein</fullName>
    </submittedName>
</protein>
<dbReference type="PANTHER" id="PTHR14091">
    <property type="entry name" value="PERIODIC TRYPTOPHAN PROTEIN 1"/>
    <property type="match status" value="1"/>
</dbReference>
<dbReference type="PROSITE" id="PS50082">
    <property type="entry name" value="WD_REPEATS_2"/>
    <property type="match status" value="3"/>
</dbReference>
<feature type="non-terminal residue" evidence="5">
    <location>
        <position position="379"/>
    </location>
</feature>
<dbReference type="EMBL" id="GL377567">
    <property type="protein sequence ID" value="EFJ35796.1"/>
    <property type="molecule type" value="Genomic_DNA"/>
</dbReference>
<evidence type="ECO:0000256" key="4">
    <source>
        <dbReference type="PROSITE-ProRule" id="PRU00221"/>
    </source>
</evidence>
<evidence type="ECO:0000313" key="5">
    <source>
        <dbReference type="EMBL" id="EFJ35796.1"/>
    </source>
</evidence>
<dbReference type="InterPro" id="IPR015943">
    <property type="entry name" value="WD40/YVTN_repeat-like_dom_sf"/>
</dbReference>
<keyword evidence="6" id="KW-1185">Reference proteome</keyword>
<keyword evidence="2 4" id="KW-0853">WD repeat</keyword>
<proteinExistence type="predicted"/>
<dbReference type="InterPro" id="IPR019775">
    <property type="entry name" value="WD40_repeat_CS"/>
</dbReference>
<dbReference type="Gene3D" id="2.130.10.10">
    <property type="entry name" value="YVTN repeat-like/Quinoprotein amine dehydrogenase"/>
    <property type="match status" value="1"/>
</dbReference>
<dbReference type="SUPFAM" id="SSF50978">
    <property type="entry name" value="WD40 repeat-like"/>
    <property type="match status" value="1"/>
</dbReference>
<dbReference type="Proteomes" id="UP000001514">
    <property type="component" value="Unassembled WGS sequence"/>
</dbReference>
<reference evidence="5 6" key="1">
    <citation type="journal article" date="2011" name="Science">
        <title>The Selaginella genome identifies genetic changes associated with the evolution of vascular plants.</title>
        <authorList>
            <person name="Banks J.A."/>
            <person name="Nishiyama T."/>
            <person name="Hasebe M."/>
            <person name="Bowman J.L."/>
            <person name="Gribskov M."/>
            <person name="dePamphilis C."/>
            <person name="Albert V.A."/>
            <person name="Aono N."/>
            <person name="Aoyama T."/>
            <person name="Ambrose B.A."/>
            <person name="Ashton N.W."/>
            <person name="Axtell M.J."/>
            <person name="Barker E."/>
            <person name="Barker M.S."/>
            <person name="Bennetzen J.L."/>
            <person name="Bonawitz N.D."/>
            <person name="Chapple C."/>
            <person name="Cheng C."/>
            <person name="Correa L.G."/>
            <person name="Dacre M."/>
            <person name="DeBarry J."/>
            <person name="Dreyer I."/>
            <person name="Elias M."/>
            <person name="Engstrom E.M."/>
            <person name="Estelle M."/>
            <person name="Feng L."/>
            <person name="Finet C."/>
            <person name="Floyd S.K."/>
            <person name="Frommer W.B."/>
            <person name="Fujita T."/>
            <person name="Gramzow L."/>
            <person name="Gutensohn M."/>
            <person name="Harholt J."/>
            <person name="Hattori M."/>
            <person name="Heyl A."/>
            <person name="Hirai T."/>
            <person name="Hiwatashi Y."/>
            <person name="Ishikawa M."/>
            <person name="Iwata M."/>
            <person name="Karol K.G."/>
            <person name="Koehler B."/>
            <person name="Kolukisaoglu U."/>
            <person name="Kubo M."/>
            <person name="Kurata T."/>
            <person name="Lalonde S."/>
            <person name="Li K."/>
            <person name="Li Y."/>
            <person name="Litt A."/>
            <person name="Lyons E."/>
            <person name="Manning G."/>
            <person name="Maruyama T."/>
            <person name="Michael T.P."/>
            <person name="Mikami K."/>
            <person name="Miyazaki S."/>
            <person name="Morinaga S."/>
            <person name="Murata T."/>
            <person name="Mueller-Roeber B."/>
            <person name="Nelson D.R."/>
            <person name="Obara M."/>
            <person name="Oguri Y."/>
            <person name="Olmstead R.G."/>
            <person name="Onodera N."/>
            <person name="Petersen B.L."/>
            <person name="Pils B."/>
            <person name="Prigge M."/>
            <person name="Rensing S.A."/>
            <person name="Riano-Pachon D.M."/>
            <person name="Roberts A.W."/>
            <person name="Sato Y."/>
            <person name="Scheller H.V."/>
            <person name="Schulz B."/>
            <person name="Schulz C."/>
            <person name="Shakirov E.V."/>
            <person name="Shibagaki N."/>
            <person name="Shinohara N."/>
            <person name="Shippen D.E."/>
            <person name="Soerensen I."/>
            <person name="Sotooka R."/>
            <person name="Sugimoto N."/>
            <person name="Sugita M."/>
            <person name="Sumikawa N."/>
            <person name="Tanurdzic M."/>
            <person name="Theissen G."/>
            <person name="Ulvskov P."/>
            <person name="Wakazuki S."/>
            <person name="Weng J.K."/>
            <person name="Willats W.W."/>
            <person name="Wipf D."/>
            <person name="Wolf P.G."/>
            <person name="Yang L."/>
            <person name="Zimmer A.D."/>
            <person name="Zhu Q."/>
            <person name="Mitros T."/>
            <person name="Hellsten U."/>
            <person name="Loque D."/>
            <person name="Otillar R."/>
            <person name="Salamov A."/>
            <person name="Schmutz J."/>
            <person name="Shapiro H."/>
            <person name="Lindquist E."/>
            <person name="Lucas S."/>
            <person name="Rokhsar D."/>
            <person name="Grigoriev I.V."/>
        </authorList>
    </citation>
    <scope>NUCLEOTIDE SEQUENCE [LARGE SCALE GENOMIC DNA]</scope>
</reference>
<dbReference type="FunCoup" id="D8QU35">
    <property type="interactions" value="4441"/>
</dbReference>
<dbReference type="InterPro" id="IPR036322">
    <property type="entry name" value="WD40_repeat_dom_sf"/>
</dbReference>
<dbReference type="InParanoid" id="D8QU35"/>
<accession>D8QU35</accession>